<dbReference type="PANTHER" id="PTHR21308:SF1">
    <property type="entry name" value="PHYTANOYL-COA DIOXYGENASE, PEROXISOMAL"/>
    <property type="match status" value="1"/>
</dbReference>
<dbReference type="EC" id="1.14.11.18" evidence="2"/>
<name>A0A7J7FKW7_DICBM</name>
<reference evidence="5 6" key="1">
    <citation type="journal article" date="2020" name="Mol. Biol. Evol.">
        <title>Interspecific Gene Flow and the Evolution of Specialization in Black and White Rhinoceros.</title>
        <authorList>
            <person name="Moodley Y."/>
            <person name="Westbury M.V."/>
            <person name="Russo I.M."/>
            <person name="Gopalakrishnan S."/>
            <person name="Rakotoarivelo A."/>
            <person name="Olsen R.A."/>
            <person name="Prost S."/>
            <person name="Tunstall T."/>
            <person name="Ryder O.A."/>
            <person name="Dalen L."/>
            <person name="Bruford M.W."/>
        </authorList>
    </citation>
    <scope>NUCLEOTIDE SEQUENCE [LARGE SCALE GENOMIC DNA]</scope>
    <source>
        <strain evidence="5">SBR-YM</strain>
        <tissue evidence="5">Skin</tissue>
    </source>
</reference>
<comment type="caution">
    <text evidence="5">The sequence shown here is derived from an EMBL/GenBank/DDBJ whole genome shotgun (WGS) entry which is preliminary data.</text>
</comment>
<dbReference type="GO" id="GO:0001561">
    <property type="term" value="P:fatty acid alpha-oxidation"/>
    <property type="evidence" value="ECO:0007669"/>
    <property type="project" value="InterPro"/>
</dbReference>
<dbReference type="Gene3D" id="2.60.120.620">
    <property type="entry name" value="q2cbj1_9rhob like domain"/>
    <property type="match status" value="1"/>
</dbReference>
<proteinExistence type="inferred from homology"/>
<sequence length="129" mass="14902">MKPMGLMVMRDVTIAKSEYVPREKVISKVQYFQEDEELFKYCTLSEILKYMECFTGPNIMATHTMLINKPPDSDLHYFSLRPSNNTICAWTAVEHIDQNNGCLVVLPGTHKGYLKVHNYPQGEVGLFRR</sequence>
<dbReference type="GO" id="GO:0048244">
    <property type="term" value="F:phytanoyl-CoA dioxygenase activity"/>
    <property type="evidence" value="ECO:0007669"/>
    <property type="project" value="UniProtKB-EC"/>
</dbReference>
<keyword evidence="6" id="KW-1185">Reference proteome</keyword>
<evidence type="ECO:0000256" key="4">
    <source>
        <dbReference type="ARBA" id="ARBA00034924"/>
    </source>
</evidence>
<dbReference type="Proteomes" id="UP000551758">
    <property type="component" value="Unassembled WGS sequence"/>
</dbReference>
<accession>A0A7J7FKW7</accession>
<evidence type="ECO:0000313" key="6">
    <source>
        <dbReference type="Proteomes" id="UP000551758"/>
    </source>
</evidence>
<comment type="similarity">
    <text evidence="1">Belongs to the PhyH family.</text>
</comment>
<evidence type="ECO:0000256" key="1">
    <source>
        <dbReference type="ARBA" id="ARBA00005830"/>
    </source>
</evidence>
<dbReference type="Pfam" id="PF05721">
    <property type="entry name" value="PhyH"/>
    <property type="match status" value="1"/>
</dbReference>
<evidence type="ECO:0000313" key="5">
    <source>
        <dbReference type="EMBL" id="KAF5928700.1"/>
    </source>
</evidence>
<gene>
    <name evidence="5" type="ORF">HPG69_008488</name>
</gene>
<dbReference type="PANTHER" id="PTHR21308">
    <property type="entry name" value="PHYTANOYL-COA ALPHA-HYDROXYLASE"/>
    <property type="match status" value="1"/>
</dbReference>
<organism evidence="5 6">
    <name type="scientific">Diceros bicornis minor</name>
    <name type="common">South-central black rhinoceros</name>
    <dbReference type="NCBI Taxonomy" id="77932"/>
    <lineage>
        <taxon>Eukaryota</taxon>
        <taxon>Metazoa</taxon>
        <taxon>Chordata</taxon>
        <taxon>Craniata</taxon>
        <taxon>Vertebrata</taxon>
        <taxon>Euteleostomi</taxon>
        <taxon>Mammalia</taxon>
        <taxon>Eutheria</taxon>
        <taxon>Laurasiatheria</taxon>
        <taxon>Perissodactyla</taxon>
        <taxon>Rhinocerotidae</taxon>
        <taxon>Diceros</taxon>
    </lineage>
</organism>
<dbReference type="AlphaFoldDB" id="A0A7J7FKW7"/>
<dbReference type="InterPro" id="IPR008775">
    <property type="entry name" value="Phytyl_CoA_dOase-like"/>
</dbReference>
<evidence type="ECO:0000256" key="2">
    <source>
        <dbReference type="ARBA" id="ARBA00034809"/>
    </source>
</evidence>
<dbReference type="SUPFAM" id="SSF51197">
    <property type="entry name" value="Clavaminate synthase-like"/>
    <property type="match status" value="1"/>
</dbReference>
<protein>
    <recommendedName>
        <fullName evidence="2">phytanoyl-CoA dioxygenase</fullName>
        <ecNumber evidence="2">1.14.11.18</ecNumber>
    </recommendedName>
    <alternativeName>
        <fullName evidence="3">Phytanic acid oxidase</fullName>
    </alternativeName>
    <alternativeName>
        <fullName evidence="4">Phytanoyl-CoA alpha-hydroxylase</fullName>
    </alternativeName>
</protein>
<dbReference type="InterPro" id="IPR047128">
    <property type="entry name" value="PhyH"/>
</dbReference>
<evidence type="ECO:0000256" key="3">
    <source>
        <dbReference type="ARBA" id="ARBA00034921"/>
    </source>
</evidence>
<dbReference type="EMBL" id="JACDTQ010000352">
    <property type="protein sequence ID" value="KAF5928700.1"/>
    <property type="molecule type" value="Genomic_DNA"/>
</dbReference>